<feature type="coiled-coil region" evidence="1">
    <location>
        <begin position="51"/>
        <end position="78"/>
    </location>
</feature>
<comment type="caution">
    <text evidence="3">The sequence shown here is derived from an EMBL/GenBank/DDBJ whole genome shotgun (WGS) entry which is preliminary data.</text>
</comment>
<evidence type="ECO:0000256" key="2">
    <source>
        <dbReference type="SAM" id="Phobius"/>
    </source>
</evidence>
<keyword evidence="2" id="KW-1133">Transmembrane helix</keyword>
<dbReference type="OrthoDB" id="2066659at2"/>
<accession>A0A2Y9C4K1</accession>
<feature type="transmembrane region" description="Helical" evidence="2">
    <location>
        <begin position="32"/>
        <end position="51"/>
    </location>
</feature>
<keyword evidence="4" id="KW-1185">Reference proteome</keyword>
<keyword evidence="2" id="KW-0472">Membrane</keyword>
<protein>
    <submittedName>
        <fullName evidence="3">Uncharacterized protein</fullName>
    </submittedName>
</protein>
<dbReference type="EMBL" id="QGDL01000002">
    <property type="protein sequence ID" value="PWJ31380.1"/>
    <property type="molecule type" value="Genomic_DNA"/>
</dbReference>
<proteinExistence type="predicted"/>
<gene>
    <name evidence="3" type="ORF">A8806_102236</name>
</gene>
<name>A0A2Y9C4K1_9FIRM</name>
<dbReference type="Proteomes" id="UP000245845">
    <property type="component" value="Unassembled WGS sequence"/>
</dbReference>
<evidence type="ECO:0000313" key="4">
    <source>
        <dbReference type="Proteomes" id="UP000245845"/>
    </source>
</evidence>
<feature type="transmembrane region" description="Helical" evidence="2">
    <location>
        <begin position="163"/>
        <end position="183"/>
    </location>
</feature>
<dbReference type="RefSeq" id="WP_109730089.1">
    <property type="nucleotide sequence ID" value="NZ_BAAACK010000006.1"/>
</dbReference>
<keyword evidence="2" id="KW-0812">Transmembrane</keyword>
<organism evidence="3 4">
    <name type="scientific">Faecalicatena orotica</name>
    <dbReference type="NCBI Taxonomy" id="1544"/>
    <lineage>
        <taxon>Bacteria</taxon>
        <taxon>Bacillati</taxon>
        <taxon>Bacillota</taxon>
        <taxon>Clostridia</taxon>
        <taxon>Lachnospirales</taxon>
        <taxon>Lachnospiraceae</taxon>
        <taxon>Faecalicatena</taxon>
    </lineage>
</organism>
<evidence type="ECO:0000256" key="1">
    <source>
        <dbReference type="SAM" id="Coils"/>
    </source>
</evidence>
<keyword evidence="1" id="KW-0175">Coiled coil</keyword>
<reference evidence="3 4" key="1">
    <citation type="submission" date="2018-05" db="EMBL/GenBank/DDBJ databases">
        <title>The Hungate 1000. A catalogue of reference genomes from the rumen microbiome.</title>
        <authorList>
            <person name="Kelly W."/>
        </authorList>
    </citation>
    <scope>NUCLEOTIDE SEQUENCE [LARGE SCALE GENOMIC DNA]</scope>
    <source>
        <strain evidence="3 4">NLAE-zl-C242</strain>
    </source>
</reference>
<dbReference type="AlphaFoldDB" id="A0A2Y9C4K1"/>
<sequence length="380" mass="44875">MFKYILGYVIILLGIYYCNDNIIHLLSGNLALVRFIELTLPLSVPSLMYFLQVSKDRYERIEKEKQKESKHKMEEEDKFERSLPFFYVRNGTIFAKSSQKSPILNVKIRIDIIKNDFGVLDELSVRGEIDSENIIPVGGLIDGDEINLDYLLESNNISKCIRWFVLSAVTITNDIVYFIYLPYLKTGWHFYRRKDGKKPKIVQYIGEERYYELAKFLVAYVSEQQDEFYYKESILNDAITYLNNNDLQESFAQLINLVRRVKELPKSEILYVLHKAYLMLNYLKISHKIDPNYFNGNLFEKCNFTDKYTKALENQNHEIMIREYLQDIIKLVNNDSWVSLDFWLRNVEVYVRDQSCVLDINALERELRETIPSLVGGLID</sequence>
<feature type="transmembrane region" description="Helical" evidence="2">
    <location>
        <begin position="5"/>
        <end position="26"/>
    </location>
</feature>
<evidence type="ECO:0000313" key="3">
    <source>
        <dbReference type="EMBL" id="PWJ31380.1"/>
    </source>
</evidence>